<organism evidence="1 3">
    <name type="scientific">Medicago truncatula</name>
    <name type="common">Barrel medic</name>
    <name type="synonym">Medicago tribuloides</name>
    <dbReference type="NCBI Taxonomy" id="3880"/>
    <lineage>
        <taxon>Eukaryota</taxon>
        <taxon>Viridiplantae</taxon>
        <taxon>Streptophyta</taxon>
        <taxon>Embryophyta</taxon>
        <taxon>Tracheophyta</taxon>
        <taxon>Spermatophyta</taxon>
        <taxon>Magnoliopsida</taxon>
        <taxon>eudicotyledons</taxon>
        <taxon>Gunneridae</taxon>
        <taxon>Pentapetalae</taxon>
        <taxon>rosids</taxon>
        <taxon>fabids</taxon>
        <taxon>Fabales</taxon>
        <taxon>Fabaceae</taxon>
        <taxon>Papilionoideae</taxon>
        <taxon>50 kb inversion clade</taxon>
        <taxon>NPAAA clade</taxon>
        <taxon>Hologalegina</taxon>
        <taxon>IRL clade</taxon>
        <taxon>Trifolieae</taxon>
        <taxon>Medicago</taxon>
    </lineage>
</organism>
<evidence type="ECO:0000313" key="2">
    <source>
        <dbReference type="EnsemblPlants" id="KEH29819"/>
    </source>
</evidence>
<evidence type="ECO:0008006" key="4">
    <source>
        <dbReference type="Google" id="ProtNLM"/>
    </source>
</evidence>
<evidence type="ECO:0000313" key="1">
    <source>
        <dbReference type="EMBL" id="KEH29819.1"/>
    </source>
</evidence>
<keyword evidence="3" id="KW-1185">Reference proteome</keyword>
<protein>
    <recommendedName>
        <fullName evidence="4">Reverse transcriptase zinc-binding domain-containing protein</fullName>
    </recommendedName>
</protein>
<dbReference type="EMBL" id="CM001220">
    <property type="protein sequence ID" value="KEH29819.1"/>
    <property type="molecule type" value="Genomic_DNA"/>
</dbReference>
<proteinExistence type="predicted"/>
<gene>
    <name evidence="1" type="ordered locus">MTR_4g052370</name>
</gene>
<sequence length="215" mass="24125">MRFPFIKTLSKSIYLISVLKARYGEEGGQLKDGGRTSSVWWRGMVGIHDGIGIGVGNWFDENISKIVGDGRSTFFRMDNWIGEVPLCVRFSRLFDLAKNQTCSVAEMQQFGWSLDLSNGYSVSGVYQMFTTPDPLVVRANLDTIWHEHVPLKVSLFVWRLFFVTTSQQRIISCGGELSNVRPPFVPVGVRFRSLRIISSSLAATTVSFGLLFKIG</sequence>
<name>A0A072UJ92_MEDTR</name>
<dbReference type="PANTHER" id="PTHR36617:SF5">
    <property type="entry name" value="OS05G0421675 PROTEIN"/>
    <property type="match status" value="1"/>
</dbReference>
<accession>A0A072UJ92</accession>
<evidence type="ECO:0000313" key="3">
    <source>
        <dbReference type="Proteomes" id="UP000002051"/>
    </source>
</evidence>
<dbReference type="AlphaFoldDB" id="A0A072UJ92"/>
<dbReference type="EnsemblPlants" id="KEH29819">
    <property type="protein sequence ID" value="KEH29819"/>
    <property type="gene ID" value="MTR_4g052370"/>
</dbReference>
<reference evidence="1 3" key="2">
    <citation type="journal article" date="2014" name="BMC Genomics">
        <title>An improved genome release (version Mt4.0) for the model legume Medicago truncatula.</title>
        <authorList>
            <person name="Tang H."/>
            <person name="Krishnakumar V."/>
            <person name="Bidwell S."/>
            <person name="Rosen B."/>
            <person name="Chan A."/>
            <person name="Zhou S."/>
            <person name="Gentzbittel L."/>
            <person name="Childs K.L."/>
            <person name="Yandell M."/>
            <person name="Gundlach H."/>
            <person name="Mayer K.F."/>
            <person name="Schwartz D.C."/>
            <person name="Town C.D."/>
        </authorList>
    </citation>
    <scope>GENOME REANNOTATION</scope>
    <source>
        <strain evidence="1">A17</strain>
        <strain evidence="2 3">cv. Jemalong A17</strain>
    </source>
</reference>
<dbReference type="PANTHER" id="PTHR36617">
    <property type="entry name" value="PROTEIN, PUTATIVE-RELATED"/>
    <property type="match status" value="1"/>
</dbReference>
<dbReference type="HOGENOM" id="CLU_1284978_0_0_1"/>
<reference evidence="1 3" key="1">
    <citation type="journal article" date="2011" name="Nature">
        <title>The Medicago genome provides insight into the evolution of rhizobial symbioses.</title>
        <authorList>
            <person name="Young N.D."/>
            <person name="Debelle F."/>
            <person name="Oldroyd G.E."/>
            <person name="Geurts R."/>
            <person name="Cannon S.B."/>
            <person name="Udvardi M.K."/>
            <person name="Benedito V.A."/>
            <person name="Mayer K.F."/>
            <person name="Gouzy J."/>
            <person name="Schoof H."/>
            <person name="Van de Peer Y."/>
            <person name="Proost S."/>
            <person name="Cook D.R."/>
            <person name="Meyers B.C."/>
            <person name="Spannagl M."/>
            <person name="Cheung F."/>
            <person name="De Mita S."/>
            <person name="Krishnakumar V."/>
            <person name="Gundlach H."/>
            <person name="Zhou S."/>
            <person name="Mudge J."/>
            <person name="Bharti A.K."/>
            <person name="Murray J.D."/>
            <person name="Naoumkina M.A."/>
            <person name="Rosen B."/>
            <person name="Silverstein K.A."/>
            <person name="Tang H."/>
            <person name="Rombauts S."/>
            <person name="Zhao P.X."/>
            <person name="Zhou P."/>
            <person name="Barbe V."/>
            <person name="Bardou P."/>
            <person name="Bechner M."/>
            <person name="Bellec A."/>
            <person name="Berger A."/>
            <person name="Berges H."/>
            <person name="Bidwell S."/>
            <person name="Bisseling T."/>
            <person name="Choisne N."/>
            <person name="Couloux A."/>
            <person name="Denny R."/>
            <person name="Deshpande S."/>
            <person name="Dai X."/>
            <person name="Doyle J.J."/>
            <person name="Dudez A.M."/>
            <person name="Farmer A.D."/>
            <person name="Fouteau S."/>
            <person name="Franken C."/>
            <person name="Gibelin C."/>
            <person name="Gish J."/>
            <person name="Goldstein S."/>
            <person name="Gonzalez A.J."/>
            <person name="Green P.J."/>
            <person name="Hallab A."/>
            <person name="Hartog M."/>
            <person name="Hua A."/>
            <person name="Humphray S.J."/>
            <person name="Jeong D.H."/>
            <person name="Jing Y."/>
            <person name="Jocker A."/>
            <person name="Kenton S.M."/>
            <person name="Kim D.J."/>
            <person name="Klee K."/>
            <person name="Lai H."/>
            <person name="Lang C."/>
            <person name="Lin S."/>
            <person name="Macmil S.L."/>
            <person name="Magdelenat G."/>
            <person name="Matthews L."/>
            <person name="McCorrison J."/>
            <person name="Monaghan E.L."/>
            <person name="Mun J.H."/>
            <person name="Najar F.Z."/>
            <person name="Nicholson C."/>
            <person name="Noirot C."/>
            <person name="O'Bleness M."/>
            <person name="Paule C.R."/>
            <person name="Poulain J."/>
            <person name="Prion F."/>
            <person name="Qin B."/>
            <person name="Qu C."/>
            <person name="Retzel E.F."/>
            <person name="Riddle C."/>
            <person name="Sallet E."/>
            <person name="Samain S."/>
            <person name="Samson N."/>
            <person name="Sanders I."/>
            <person name="Saurat O."/>
            <person name="Scarpelli C."/>
            <person name="Schiex T."/>
            <person name="Segurens B."/>
            <person name="Severin A.J."/>
            <person name="Sherrier D.J."/>
            <person name="Shi R."/>
            <person name="Sims S."/>
            <person name="Singer S.R."/>
            <person name="Sinharoy S."/>
            <person name="Sterck L."/>
            <person name="Viollet A."/>
            <person name="Wang B.B."/>
            <person name="Wang K."/>
            <person name="Wang M."/>
            <person name="Wang X."/>
            <person name="Warfsmann J."/>
            <person name="Weissenbach J."/>
            <person name="White D.D."/>
            <person name="White J.D."/>
            <person name="Wiley G.B."/>
            <person name="Wincker P."/>
            <person name="Xing Y."/>
            <person name="Yang L."/>
            <person name="Yao Z."/>
            <person name="Ying F."/>
            <person name="Zhai J."/>
            <person name="Zhou L."/>
            <person name="Zuber A."/>
            <person name="Denarie J."/>
            <person name="Dixon R.A."/>
            <person name="May G.D."/>
            <person name="Schwartz D.C."/>
            <person name="Rogers J."/>
            <person name="Quetier F."/>
            <person name="Town C.D."/>
            <person name="Roe B.A."/>
        </authorList>
    </citation>
    <scope>NUCLEOTIDE SEQUENCE [LARGE SCALE GENOMIC DNA]</scope>
    <source>
        <strain evidence="1">A17</strain>
        <strain evidence="2 3">cv. Jemalong A17</strain>
    </source>
</reference>
<reference evidence="2" key="3">
    <citation type="submission" date="2015-04" db="UniProtKB">
        <authorList>
            <consortium name="EnsemblPlants"/>
        </authorList>
    </citation>
    <scope>IDENTIFICATION</scope>
    <source>
        <strain evidence="2">cv. Jemalong A17</strain>
    </source>
</reference>
<dbReference type="Proteomes" id="UP000002051">
    <property type="component" value="Chromosome 4"/>
</dbReference>